<evidence type="ECO:0000256" key="1">
    <source>
        <dbReference type="ARBA" id="ARBA00009308"/>
    </source>
</evidence>
<dbReference type="InterPro" id="IPR029068">
    <property type="entry name" value="Glyas_Bleomycin-R_OHBP_Dase"/>
</dbReference>
<dbReference type="Gene3D" id="3.10.180.10">
    <property type="entry name" value="2,3-Dihydroxybiphenyl 1,2-Dioxygenase, domain 1"/>
    <property type="match status" value="1"/>
</dbReference>
<evidence type="ECO:0000259" key="3">
    <source>
        <dbReference type="PROSITE" id="PS51819"/>
    </source>
</evidence>
<dbReference type="AlphaFoldDB" id="A0A382Z1H1"/>
<dbReference type="Pfam" id="PF13669">
    <property type="entry name" value="Glyoxalase_4"/>
    <property type="match status" value="1"/>
</dbReference>
<dbReference type="CDD" id="cd07249">
    <property type="entry name" value="MMCE"/>
    <property type="match status" value="1"/>
</dbReference>
<accession>A0A382Z1H1</accession>
<name>A0A382Z1H1_9ZZZZ</name>
<comment type="similarity">
    <text evidence="1">Belongs to the methylmalonyl-CoA epimerase family.</text>
</comment>
<dbReference type="GO" id="GO:0046491">
    <property type="term" value="P:L-methylmalonyl-CoA metabolic process"/>
    <property type="evidence" value="ECO:0007669"/>
    <property type="project" value="TreeGrafter"/>
</dbReference>
<dbReference type="PROSITE" id="PS51819">
    <property type="entry name" value="VOC"/>
    <property type="match status" value="1"/>
</dbReference>
<dbReference type="GO" id="GO:0046872">
    <property type="term" value="F:metal ion binding"/>
    <property type="evidence" value="ECO:0007669"/>
    <property type="project" value="UniProtKB-KW"/>
</dbReference>
<reference evidence="4" key="1">
    <citation type="submission" date="2018-05" db="EMBL/GenBank/DDBJ databases">
        <authorList>
            <person name="Lanie J.A."/>
            <person name="Ng W.-L."/>
            <person name="Kazmierczak K.M."/>
            <person name="Andrzejewski T.M."/>
            <person name="Davidsen T.M."/>
            <person name="Wayne K.J."/>
            <person name="Tettelin H."/>
            <person name="Glass J.I."/>
            <person name="Rusch D."/>
            <person name="Podicherti R."/>
            <person name="Tsui H.-C.T."/>
            <person name="Winkler M.E."/>
        </authorList>
    </citation>
    <scope>NUCLEOTIDE SEQUENCE</scope>
</reference>
<dbReference type="PANTHER" id="PTHR43048">
    <property type="entry name" value="METHYLMALONYL-COA EPIMERASE"/>
    <property type="match status" value="1"/>
</dbReference>
<gene>
    <name evidence="4" type="ORF">METZ01_LOCUS442135</name>
</gene>
<evidence type="ECO:0000313" key="4">
    <source>
        <dbReference type="EMBL" id="SVD89281.1"/>
    </source>
</evidence>
<dbReference type="NCBIfam" id="TIGR03081">
    <property type="entry name" value="metmalonyl_epim"/>
    <property type="match status" value="1"/>
</dbReference>
<keyword evidence="2" id="KW-0479">Metal-binding</keyword>
<dbReference type="InterPro" id="IPR037523">
    <property type="entry name" value="VOC_core"/>
</dbReference>
<feature type="domain" description="VOC" evidence="3">
    <location>
        <begin position="4"/>
        <end position="132"/>
    </location>
</feature>
<dbReference type="EMBL" id="UINC01180205">
    <property type="protein sequence ID" value="SVD89281.1"/>
    <property type="molecule type" value="Genomic_DNA"/>
</dbReference>
<evidence type="ECO:0000256" key="2">
    <source>
        <dbReference type="ARBA" id="ARBA00022723"/>
    </source>
</evidence>
<organism evidence="4">
    <name type="scientific">marine metagenome</name>
    <dbReference type="NCBI Taxonomy" id="408172"/>
    <lineage>
        <taxon>unclassified sequences</taxon>
        <taxon>metagenomes</taxon>
        <taxon>ecological metagenomes</taxon>
    </lineage>
</organism>
<dbReference type="InterPro" id="IPR017515">
    <property type="entry name" value="MeMalonyl-CoA_epimerase"/>
</dbReference>
<dbReference type="InterPro" id="IPR051785">
    <property type="entry name" value="MMCE/EMCE_epimerase"/>
</dbReference>
<sequence>MKATLDHVGIAVRDLNEALRFFRDVLGLQVSPTEVVSDQQVRITEVETGGASLEFIEATDPASPVARFLEQRGPGLHHITLAVDDLESALEHLRTQGIELIDVSPRIGVGGSRIAFIRPSSTHGVLVELKQSDHAS</sequence>
<dbReference type="PANTHER" id="PTHR43048:SF3">
    <property type="entry name" value="METHYLMALONYL-COA EPIMERASE, MITOCHONDRIAL"/>
    <property type="match status" value="1"/>
</dbReference>
<proteinExistence type="inferred from homology"/>
<protein>
    <recommendedName>
        <fullName evidence="3">VOC domain-containing protein</fullName>
    </recommendedName>
</protein>
<dbReference type="SUPFAM" id="SSF54593">
    <property type="entry name" value="Glyoxalase/Bleomycin resistance protein/Dihydroxybiphenyl dioxygenase"/>
    <property type="match status" value="1"/>
</dbReference>
<dbReference type="GO" id="GO:0004493">
    <property type="term" value="F:methylmalonyl-CoA epimerase activity"/>
    <property type="evidence" value="ECO:0007669"/>
    <property type="project" value="TreeGrafter"/>
</dbReference>